<dbReference type="AlphaFoldDB" id="A0A7Y9C6L9"/>
<dbReference type="Proteomes" id="UP000535020">
    <property type="component" value="Unassembled WGS sequence"/>
</dbReference>
<accession>A0A7Y9C6L9</accession>
<protein>
    <submittedName>
        <fullName evidence="1">DUF3078 domain-containing protein</fullName>
    </submittedName>
</protein>
<dbReference type="InterPro" id="IPR021428">
    <property type="entry name" value="DUF3078"/>
</dbReference>
<proteinExistence type="predicted"/>
<evidence type="ECO:0000313" key="1">
    <source>
        <dbReference type="EMBL" id="NYA71569.1"/>
    </source>
</evidence>
<comment type="caution">
    <text evidence="1">The sequence shown here is derived from an EMBL/GenBank/DDBJ whole genome shotgun (WGS) entry which is preliminary data.</text>
</comment>
<gene>
    <name evidence="1" type="ORF">HZF10_11595</name>
</gene>
<dbReference type="EMBL" id="JACBJI010000004">
    <property type="protein sequence ID" value="NYA71569.1"/>
    <property type="molecule type" value="Genomic_DNA"/>
</dbReference>
<organism evidence="1 2">
    <name type="scientific">Flavobacterium agri</name>
    <dbReference type="NCBI Taxonomy" id="2743471"/>
    <lineage>
        <taxon>Bacteria</taxon>
        <taxon>Pseudomonadati</taxon>
        <taxon>Bacteroidota</taxon>
        <taxon>Flavobacteriia</taxon>
        <taxon>Flavobacteriales</taxon>
        <taxon>Flavobacteriaceae</taxon>
        <taxon>Flavobacterium</taxon>
    </lineage>
</organism>
<reference evidence="1 2" key="1">
    <citation type="submission" date="2020-07" db="EMBL/GenBank/DDBJ databases">
        <authorList>
            <person name="Sun Q."/>
        </authorList>
    </citation>
    <scope>NUCLEOTIDE SEQUENCE [LARGE SCALE GENOMIC DNA]</scope>
    <source>
        <strain evidence="1 2">MAH-1</strain>
    </source>
</reference>
<dbReference type="RefSeq" id="WP_176006366.1">
    <property type="nucleotide sequence ID" value="NZ_JABWMI010000011.1"/>
</dbReference>
<name>A0A7Y9C6L9_9FLAO</name>
<evidence type="ECO:0000313" key="2">
    <source>
        <dbReference type="Proteomes" id="UP000535020"/>
    </source>
</evidence>
<keyword evidence="2" id="KW-1185">Reference proteome</keyword>
<dbReference type="Pfam" id="PF11276">
    <property type="entry name" value="DUF3078"/>
    <property type="match status" value="1"/>
</dbReference>
<sequence>MKLCRTFGLLLFIGVAGYSQDIKPIVIDTTSHWEKKNTLSFDLSEIAFVNWNPGGTSSVSGLAKGIFFRKYEKDQTKWSNELIMRYGMNKQDGVEWRKTDDAFQFNSTFGYRRDTVSHWYHSAKLTFNTQFSNGYNYPNTAQPISKPFAPAYTFLGVGAEYSNKAKKVNFYLSPLTMKNTLVLDQRLANQGAFGVDKAVYDDVTGEILKKGKQARTELGILITGHHKHELWKNITLEDRISLYTDYLNKFGNVDIDWQMQMDFVVNEYVKASIGTQLVYDDDIKAKEERDGEQVTVGPKIQLKQILGIGLVYNFQ</sequence>